<dbReference type="STRING" id="861266.ARTSIC4J27_601"/>
<dbReference type="Pfam" id="PF25310">
    <property type="entry name" value="VG15"/>
    <property type="match status" value="1"/>
</dbReference>
<evidence type="ECO:0000313" key="3">
    <source>
        <dbReference type="Proteomes" id="UP000035722"/>
    </source>
</evidence>
<evidence type="ECO:0008006" key="4">
    <source>
        <dbReference type="Google" id="ProtNLM"/>
    </source>
</evidence>
<organism evidence="2 3">
    <name type="scientific">Pseudarthrobacter siccitolerans</name>
    <dbReference type="NCBI Taxonomy" id="861266"/>
    <lineage>
        <taxon>Bacteria</taxon>
        <taxon>Bacillati</taxon>
        <taxon>Actinomycetota</taxon>
        <taxon>Actinomycetes</taxon>
        <taxon>Micrococcales</taxon>
        <taxon>Micrococcaceae</taxon>
        <taxon>Pseudarthrobacter</taxon>
    </lineage>
</organism>
<protein>
    <recommendedName>
        <fullName evidence="4">MuF-like minor capsid protein</fullName>
    </recommendedName>
</protein>
<dbReference type="AlphaFoldDB" id="A0A024GY18"/>
<dbReference type="OrthoDB" id="3194844at2"/>
<proteinExistence type="predicted"/>
<dbReference type="EMBL" id="CAQI01000029">
    <property type="protein sequence ID" value="CCQ44673.1"/>
    <property type="molecule type" value="Genomic_DNA"/>
</dbReference>
<accession>A0A024GY18</accession>
<dbReference type="InterPro" id="IPR057369">
    <property type="entry name" value="VG15"/>
</dbReference>
<evidence type="ECO:0000256" key="1">
    <source>
        <dbReference type="SAM" id="MobiDB-lite"/>
    </source>
</evidence>
<feature type="region of interest" description="Disordered" evidence="1">
    <location>
        <begin position="245"/>
        <end position="264"/>
    </location>
</feature>
<reference evidence="3" key="1">
    <citation type="journal article" date="2014" name="Genome Announc.">
        <title>Genome Sequence of Arthrobacter siccitolerans 4J27, a Xeroprotectant-Producing Desiccation-Tolerant Microorganism.</title>
        <authorList>
            <person name="Manzanera M."/>
            <person name="Santa-Cruz-Calvo L."/>
            <person name="Vilchez J.I."/>
            <person name="Garcia-Fontana C."/>
            <person name="Silva-Castro G.A."/>
            <person name="Calvo C."/>
            <person name="Gonzalez-Lopez J."/>
        </authorList>
    </citation>
    <scope>NUCLEOTIDE SEQUENCE [LARGE SCALE GENOMIC DNA]</scope>
    <source>
        <strain evidence="3">4J27</strain>
    </source>
</reference>
<keyword evidence="3" id="KW-1185">Reference proteome</keyword>
<dbReference type="Proteomes" id="UP000035722">
    <property type="component" value="Unassembled WGS sequence"/>
</dbReference>
<sequence>MDGFQLADTHRRQQVQLTADVQRLLAEVYRRTIDPSRLDQTFPVYLAAASRVLGQGRAASDVLARRYYMKAATEAGLVPVGLDAPPAPMNLEAVETSLRVTGPVLVKQQVAKGVPLEFANQLGLAATIAAGKRIMLDAGREMLIEASRRDPNVDAWARVSDGSTCAFCAMLVSRGPVYSEKTVSFRSHDRCGCGVRLVFKGEKDRGWSKDAAALNRLWKGTDDPEREEGSTLTLAEWRAVLKAARKDPDSPLNKTSTAPLRAVA</sequence>
<comment type="caution">
    <text evidence="2">The sequence shown here is derived from an EMBL/GenBank/DDBJ whole genome shotgun (WGS) entry which is preliminary data.</text>
</comment>
<evidence type="ECO:0000313" key="2">
    <source>
        <dbReference type="EMBL" id="CCQ44673.1"/>
    </source>
</evidence>
<dbReference type="RefSeq" id="WP_050053728.1">
    <property type="nucleotide sequence ID" value="NZ_CAQI01000029.1"/>
</dbReference>
<gene>
    <name evidence="2" type="ORF">ARTSIC4J27_601</name>
</gene>
<name>A0A024GY18_9MICC</name>